<organism evidence="1 2">
    <name type="scientific">Phlebia brevispora</name>
    <dbReference type="NCBI Taxonomy" id="194682"/>
    <lineage>
        <taxon>Eukaryota</taxon>
        <taxon>Fungi</taxon>
        <taxon>Dikarya</taxon>
        <taxon>Basidiomycota</taxon>
        <taxon>Agaricomycotina</taxon>
        <taxon>Agaricomycetes</taxon>
        <taxon>Polyporales</taxon>
        <taxon>Meruliaceae</taxon>
        <taxon>Phlebia</taxon>
    </lineage>
</organism>
<dbReference type="Proteomes" id="UP001148662">
    <property type="component" value="Unassembled WGS sequence"/>
</dbReference>
<proteinExistence type="predicted"/>
<name>A0ACC1RXG4_9APHY</name>
<evidence type="ECO:0000313" key="2">
    <source>
        <dbReference type="Proteomes" id="UP001148662"/>
    </source>
</evidence>
<evidence type="ECO:0000313" key="1">
    <source>
        <dbReference type="EMBL" id="KAJ3527737.1"/>
    </source>
</evidence>
<keyword evidence="2" id="KW-1185">Reference proteome</keyword>
<reference evidence="1" key="1">
    <citation type="submission" date="2022-07" db="EMBL/GenBank/DDBJ databases">
        <title>Genome Sequence of Phlebia brevispora.</title>
        <authorList>
            <person name="Buettner E."/>
        </authorList>
    </citation>
    <scope>NUCLEOTIDE SEQUENCE</scope>
    <source>
        <strain evidence="1">MPL23</strain>
    </source>
</reference>
<dbReference type="EMBL" id="JANHOG010002068">
    <property type="protein sequence ID" value="KAJ3527737.1"/>
    <property type="molecule type" value="Genomic_DNA"/>
</dbReference>
<sequence length="452" mass="50510">MVSLKSIKAYIKKCRSMRNKKSLGSVMSEDGGLRLIPASESEKDLKGDISSPSPDKSSDLEAYFPQLLCDAYHHPDVLVVRCDLKMEAPRSSLQEMGVQRVFTNPIRANSSHSTIPFPVQVDSGLASPAPPPYSPPRESCSALPLPSTPIIQAVAKFPSTPDLTPPTPTTSRRANNVLRLIDFLVLSFAGAGSFGKIHLVEHRGTRLELALKSVPKDPEIERAIRREQRILHDLCGTRGVLELLASFHDEKNYYLVTPFYENGDLQDEIHRWSGCLPLELATFWAAEMLLGIQAIHDAGIVHRDIKPENILIDENGHAIIADFGLATSVVPEGAIFDPEGRHIPLSEACGTYEYIAPEEWMGKEYSFPVDIFAWAVTVFEMFVGRALWRRQEDDEYLDMAKRTVMGTLPQWLGRHTLPSEEVYMMLHDVLKSDGEHRPSIKELMTHPFFAGV</sequence>
<protein>
    <submittedName>
        <fullName evidence="1">Uncharacterized protein</fullName>
    </submittedName>
</protein>
<accession>A0ACC1RXG4</accession>
<gene>
    <name evidence="1" type="ORF">NM688_g8090</name>
</gene>
<comment type="caution">
    <text evidence="1">The sequence shown here is derived from an EMBL/GenBank/DDBJ whole genome shotgun (WGS) entry which is preliminary data.</text>
</comment>